<name>A0A914NLG5_MELIC</name>
<reference evidence="2" key="1">
    <citation type="submission" date="2022-11" db="UniProtKB">
        <authorList>
            <consortium name="WormBaseParasite"/>
        </authorList>
    </citation>
    <scope>IDENTIFICATION</scope>
</reference>
<keyword evidence="1" id="KW-1185">Reference proteome</keyword>
<evidence type="ECO:0000313" key="2">
    <source>
        <dbReference type="WBParaSite" id="Minc3s06987g40587"/>
    </source>
</evidence>
<proteinExistence type="predicted"/>
<organism evidence="1 2">
    <name type="scientific">Meloidogyne incognita</name>
    <name type="common">Southern root-knot nematode worm</name>
    <name type="synonym">Oxyuris incognita</name>
    <dbReference type="NCBI Taxonomy" id="6306"/>
    <lineage>
        <taxon>Eukaryota</taxon>
        <taxon>Metazoa</taxon>
        <taxon>Ecdysozoa</taxon>
        <taxon>Nematoda</taxon>
        <taxon>Chromadorea</taxon>
        <taxon>Rhabditida</taxon>
        <taxon>Tylenchina</taxon>
        <taxon>Tylenchomorpha</taxon>
        <taxon>Tylenchoidea</taxon>
        <taxon>Meloidogynidae</taxon>
        <taxon>Meloidogyninae</taxon>
        <taxon>Meloidogyne</taxon>
        <taxon>Meloidogyne incognita group</taxon>
    </lineage>
</organism>
<accession>A0A914NLG5</accession>
<dbReference type="InterPro" id="IPR021109">
    <property type="entry name" value="Peptidase_aspartic_dom_sf"/>
</dbReference>
<evidence type="ECO:0000313" key="1">
    <source>
        <dbReference type="Proteomes" id="UP000887563"/>
    </source>
</evidence>
<dbReference type="SUPFAM" id="SSF50630">
    <property type="entry name" value="Acid proteases"/>
    <property type="match status" value="1"/>
</dbReference>
<dbReference type="Pfam" id="PF13975">
    <property type="entry name" value="gag-asp_proteas"/>
    <property type="match status" value="1"/>
</dbReference>
<dbReference type="CDD" id="cd00303">
    <property type="entry name" value="retropepsin_like"/>
    <property type="match status" value="1"/>
</dbReference>
<dbReference type="Proteomes" id="UP000887563">
    <property type="component" value="Unplaced"/>
</dbReference>
<sequence length="131" mass="14647">MEAFIHTSVPRIYQVSNIELQPSSEPNHPLIQIIVNNFKYKALIDSGASISYCKLSVAEKIGKINFDLMPNTKAKVANGGEFFMIGKINVNIEIDHIKISTQIFVAKDEFCPCEILLGSDFMKQLQINTGK</sequence>
<dbReference type="WBParaSite" id="Minc3s06987g40587">
    <property type="protein sequence ID" value="Minc3s06987g40587"/>
    <property type="gene ID" value="Minc3s06987g40587"/>
</dbReference>
<protein>
    <submittedName>
        <fullName evidence="2">Retropepsins domain-containing protein</fullName>
    </submittedName>
</protein>
<dbReference type="AlphaFoldDB" id="A0A914NLG5"/>
<dbReference type="Gene3D" id="2.40.70.10">
    <property type="entry name" value="Acid Proteases"/>
    <property type="match status" value="1"/>
</dbReference>